<proteinExistence type="inferred from homology"/>
<feature type="compositionally biased region" description="Polar residues" evidence="9">
    <location>
        <begin position="427"/>
        <end position="449"/>
    </location>
</feature>
<dbReference type="EMBL" id="LT598451">
    <property type="protein sequence ID" value="SCU94745.1"/>
    <property type="molecule type" value="Genomic_DNA"/>
</dbReference>
<keyword evidence="6" id="KW-0963">Cytoplasm</keyword>
<evidence type="ECO:0000256" key="6">
    <source>
        <dbReference type="ARBA" id="ARBA00022490"/>
    </source>
</evidence>
<accession>A0A1G4JUV2</accession>
<feature type="region of interest" description="Disordered" evidence="9">
    <location>
        <begin position="416"/>
        <end position="449"/>
    </location>
</feature>
<evidence type="ECO:0000256" key="4">
    <source>
        <dbReference type="ARBA" id="ARBA00007573"/>
    </source>
</evidence>
<keyword evidence="8" id="KW-0539">Nucleus</keyword>
<dbReference type="Proteomes" id="UP000189911">
    <property type="component" value="Chromosome E"/>
</dbReference>
<comment type="similarity">
    <text evidence="4">Belongs to the ELP4 family.</text>
</comment>
<sequence>MSFRKRSEVLGNPNVPRIQTRAPLPERGMPPQRNPLRNDIRNVTSRIGGLSMRDEPEPALATPKSSQIDASHPGIRPSPATSQPTAATGCHDLDKLLSHMGLPLGQLLLVQEQSATDFSSVIVKTFAAQGIVHNRIEGSNAFTKGNTHLVVLTLNQSFAKELPGVYQGSRKDVKRTKVSTAESEVTVQNTLESVALKQSVAPKDLKIAWRYGLKDGSKSKGNQKQNSDLDTFPNYSHTFDITSRLVPAPTSAELTLISPVQTLSMVLAQLKAVFKKHERKVIRVVIPNLLHPAMYPPKYSQLSELLPLLHGIRSIIKENGDRAVLLSTLSSDLYSNSGCQVLPMVENMFDSVISLEPFPQEMSQFLERVYKSQPNKIQHGLVHVFKLPLLSDRGEMHVMRSEYAFRNGKKKFEIEPWGIPVDDSETSESNSTADPPSGQQGQTSVSIDF</sequence>
<gene>
    <name evidence="10" type="ORF">LANO_0E07954G</name>
</gene>
<evidence type="ECO:0000256" key="2">
    <source>
        <dbReference type="ARBA" id="ARBA00004496"/>
    </source>
</evidence>
<reference evidence="11" key="1">
    <citation type="submission" date="2016-03" db="EMBL/GenBank/DDBJ databases">
        <authorList>
            <person name="Devillers Hugo."/>
        </authorList>
    </citation>
    <scope>NUCLEOTIDE SEQUENCE [LARGE SCALE GENOMIC DNA]</scope>
</reference>
<evidence type="ECO:0000256" key="1">
    <source>
        <dbReference type="ARBA" id="ARBA00004123"/>
    </source>
</evidence>
<organism evidence="10 11">
    <name type="scientific">Lachancea nothofagi CBS 11611</name>
    <dbReference type="NCBI Taxonomy" id="1266666"/>
    <lineage>
        <taxon>Eukaryota</taxon>
        <taxon>Fungi</taxon>
        <taxon>Dikarya</taxon>
        <taxon>Ascomycota</taxon>
        <taxon>Saccharomycotina</taxon>
        <taxon>Saccharomycetes</taxon>
        <taxon>Saccharomycetales</taxon>
        <taxon>Saccharomycetaceae</taxon>
        <taxon>Lachancea</taxon>
    </lineage>
</organism>
<evidence type="ECO:0000256" key="9">
    <source>
        <dbReference type="SAM" id="MobiDB-lite"/>
    </source>
</evidence>
<dbReference type="AlphaFoldDB" id="A0A1G4JUV2"/>
<evidence type="ECO:0000256" key="7">
    <source>
        <dbReference type="ARBA" id="ARBA00022694"/>
    </source>
</evidence>
<evidence type="ECO:0000313" key="10">
    <source>
        <dbReference type="EMBL" id="SCU94745.1"/>
    </source>
</evidence>
<dbReference type="CDD" id="cd19494">
    <property type="entry name" value="Elp4"/>
    <property type="match status" value="1"/>
</dbReference>
<keyword evidence="7" id="KW-0819">tRNA processing</keyword>
<dbReference type="GO" id="GO:0005737">
    <property type="term" value="C:cytoplasm"/>
    <property type="evidence" value="ECO:0007669"/>
    <property type="project" value="UniProtKB-SubCell"/>
</dbReference>
<protein>
    <recommendedName>
        <fullName evidence="5">Elongator complex protein 4</fullName>
    </recommendedName>
</protein>
<dbReference type="GO" id="GO:0002098">
    <property type="term" value="P:tRNA wobble uridine modification"/>
    <property type="evidence" value="ECO:0007669"/>
    <property type="project" value="InterPro"/>
</dbReference>
<dbReference type="UniPathway" id="UPA00988"/>
<dbReference type="InterPro" id="IPR008728">
    <property type="entry name" value="Elongator_complex_protein_4"/>
</dbReference>
<comment type="pathway">
    <text evidence="3">tRNA modification; 5-methoxycarbonylmethyl-2-thiouridine-tRNA biosynthesis.</text>
</comment>
<dbReference type="Pfam" id="PF05625">
    <property type="entry name" value="PAXNEB"/>
    <property type="match status" value="1"/>
</dbReference>
<evidence type="ECO:0000256" key="3">
    <source>
        <dbReference type="ARBA" id="ARBA00005043"/>
    </source>
</evidence>
<evidence type="ECO:0000256" key="5">
    <source>
        <dbReference type="ARBA" id="ARBA00020265"/>
    </source>
</evidence>
<comment type="subcellular location">
    <subcellularLocation>
        <location evidence="2">Cytoplasm</location>
    </subcellularLocation>
    <subcellularLocation>
        <location evidence="1">Nucleus</location>
    </subcellularLocation>
</comment>
<feature type="region of interest" description="Disordered" evidence="9">
    <location>
        <begin position="1"/>
        <end position="88"/>
    </location>
</feature>
<evidence type="ECO:0000313" key="11">
    <source>
        <dbReference type="Proteomes" id="UP000189911"/>
    </source>
</evidence>
<dbReference type="Gene3D" id="3.40.50.300">
    <property type="entry name" value="P-loop containing nucleotide triphosphate hydrolases"/>
    <property type="match status" value="1"/>
</dbReference>
<dbReference type="GO" id="GO:0008023">
    <property type="term" value="C:transcription elongation factor complex"/>
    <property type="evidence" value="ECO:0007669"/>
    <property type="project" value="TreeGrafter"/>
</dbReference>
<dbReference type="GO" id="GO:0033588">
    <property type="term" value="C:elongator holoenzyme complex"/>
    <property type="evidence" value="ECO:0007669"/>
    <property type="project" value="InterPro"/>
</dbReference>
<name>A0A1G4JUV2_9SACH</name>
<dbReference type="PANTHER" id="PTHR12896">
    <property type="entry name" value="PAX6 NEIGHBOR PROTEIN PAXNEB"/>
    <property type="match status" value="1"/>
</dbReference>
<evidence type="ECO:0000256" key="8">
    <source>
        <dbReference type="ARBA" id="ARBA00023242"/>
    </source>
</evidence>
<dbReference type="PANTHER" id="PTHR12896:SF1">
    <property type="entry name" value="ELONGATOR COMPLEX PROTEIN 4"/>
    <property type="match status" value="1"/>
</dbReference>
<dbReference type="InterPro" id="IPR027417">
    <property type="entry name" value="P-loop_NTPase"/>
</dbReference>
<dbReference type="OrthoDB" id="289162at2759"/>
<keyword evidence="11" id="KW-1185">Reference proteome</keyword>